<dbReference type="InterPro" id="IPR057053">
    <property type="entry name" value="MYND_ZMYND11_ZMYD8"/>
</dbReference>
<evidence type="ECO:0000313" key="6">
    <source>
        <dbReference type="EMBL" id="KAK0423342.1"/>
    </source>
</evidence>
<dbReference type="GO" id="GO:0034243">
    <property type="term" value="P:regulation of transcription elongation by RNA polymerase II"/>
    <property type="evidence" value="ECO:0007669"/>
    <property type="project" value="InterPro"/>
</dbReference>
<proteinExistence type="predicted"/>
<gene>
    <name evidence="6" type="ORF">QR680_008090</name>
</gene>
<keyword evidence="7" id="KW-1185">Reference proteome</keyword>
<evidence type="ECO:0000259" key="5">
    <source>
        <dbReference type="PROSITE" id="PS50865"/>
    </source>
</evidence>
<dbReference type="InterPro" id="IPR047269">
    <property type="entry name" value="ZMY11"/>
</dbReference>
<evidence type="ECO:0000313" key="7">
    <source>
        <dbReference type="Proteomes" id="UP001175271"/>
    </source>
</evidence>
<evidence type="ECO:0000256" key="4">
    <source>
        <dbReference type="PROSITE-ProRule" id="PRU00134"/>
    </source>
</evidence>
<name>A0AA39IHQ6_9BILA</name>
<dbReference type="InterPro" id="IPR002893">
    <property type="entry name" value="Znf_MYND"/>
</dbReference>
<dbReference type="Pfam" id="PF24324">
    <property type="entry name" value="MYND_ZMYND11_ZMYD8"/>
    <property type="match status" value="1"/>
</dbReference>
<dbReference type="GO" id="GO:0003714">
    <property type="term" value="F:transcription corepressor activity"/>
    <property type="evidence" value="ECO:0007669"/>
    <property type="project" value="InterPro"/>
</dbReference>
<dbReference type="SUPFAM" id="SSF144232">
    <property type="entry name" value="HIT/MYND zinc finger-like"/>
    <property type="match status" value="1"/>
</dbReference>
<dbReference type="GO" id="GO:0009966">
    <property type="term" value="P:regulation of signal transduction"/>
    <property type="evidence" value="ECO:0007669"/>
    <property type="project" value="TreeGrafter"/>
</dbReference>
<dbReference type="EMBL" id="JAUCMV010000001">
    <property type="protein sequence ID" value="KAK0423342.1"/>
    <property type="molecule type" value="Genomic_DNA"/>
</dbReference>
<dbReference type="Proteomes" id="UP001175271">
    <property type="component" value="Unassembled WGS sequence"/>
</dbReference>
<evidence type="ECO:0000256" key="3">
    <source>
        <dbReference type="ARBA" id="ARBA00022833"/>
    </source>
</evidence>
<dbReference type="GO" id="GO:0005634">
    <property type="term" value="C:nucleus"/>
    <property type="evidence" value="ECO:0007669"/>
    <property type="project" value="TreeGrafter"/>
</dbReference>
<organism evidence="6 7">
    <name type="scientific">Steinernema hermaphroditum</name>
    <dbReference type="NCBI Taxonomy" id="289476"/>
    <lineage>
        <taxon>Eukaryota</taxon>
        <taxon>Metazoa</taxon>
        <taxon>Ecdysozoa</taxon>
        <taxon>Nematoda</taxon>
        <taxon>Chromadorea</taxon>
        <taxon>Rhabditida</taxon>
        <taxon>Tylenchina</taxon>
        <taxon>Panagrolaimomorpha</taxon>
        <taxon>Strongyloidoidea</taxon>
        <taxon>Steinernematidae</taxon>
        <taxon>Steinernema</taxon>
    </lineage>
</organism>
<feature type="domain" description="MYND-type" evidence="5">
    <location>
        <begin position="144"/>
        <end position="178"/>
    </location>
</feature>
<dbReference type="AlphaFoldDB" id="A0AA39IHQ6"/>
<dbReference type="PROSITE" id="PS01360">
    <property type="entry name" value="ZF_MYND_1"/>
    <property type="match status" value="1"/>
</dbReference>
<protein>
    <recommendedName>
        <fullName evidence="5">MYND-type domain-containing protein</fullName>
    </recommendedName>
</protein>
<evidence type="ECO:0000256" key="2">
    <source>
        <dbReference type="ARBA" id="ARBA00022771"/>
    </source>
</evidence>
<keyword evidence="3" id="KW-0862">Zinc</keyword>
<keyword evidence="1" id="KW-0479">Metal-binding</keyword>
<accession>A0AA39IHQ6</accession>
<comment type="caution">
    <text evidence="6">The sequence shown here is derived from an EMBL/GenBank/DDBJ whole genome shotgun (WGS) entry which is preliminary data.</text>
</comment>
<dbReference type="PANTHER" id="PTHR46379">
    <property type="entry name" value="ZINC FINGER MYND DOMAIN-CONTAINING"/>
    <property type="match status" value="1"/>
</dbReference>
<evidence type="ECO:0000256" key="1">
    <source>
        <dbReference type="ARBA" id="ARBA00022723"/>
    </source>
</evidence>
<dbReference type="PROSITE" id="PS50865">
    <property type="entry name" value="ZF_MYND_2"/>
    <property type="match status" value="1"/>
</dbReference>
<dbReference type="GO" id="GO:0008270">
    <property type="term" value="F:zinc ion binding"/>
    <property type="evidence" value="ECO:0007669"/>
    <property type="project" value="UniProtKB-KW"/>
</dbReference>
<reference evidence="6" key="1">
    <citation type="submission" date="2023-06" db="EMBL/GenBank/DDBJ databases">
        <title>Genomic analysis of the entomopathogenic nematode Steinernema hermaphroditum.</title>
        <authorList>
            <person name="Schwarz E.M."/>
            <person name="Heppert J.K."/>
            <person name="Baniya A."/>
            <person name="Schwartz H.T."/>
            <person name="Tan C.-H."/>
            <person name="Antoshechkin I."/>
            <person name="Sternberg P.W."/>
            <person name="Goodrich-Blair H."/>
            <person name="Dillman A.R."/>
        </authorList>
    </citation>
    <scope>NUCLEOTIDE SEQUENCE</scope>
    <source>
        <strain evidence="6">PS9179</strain>
        <tissue evidence="6">Whole animal</tissue>
    </source>
</reference>
<sequence>MCCGYYIPAKVVMSLQDFSMLYALENMEDGEGFMVPKEEVHDADHVDHLLPESRVILELQKHWLEQYDRVRCASLSAAASKLFEEFKQELIDDDKRLREELDIELEEKRQMTINFYRAQVDDHLSKLQEKYDAVIADVKKYQWCCQCGKKARLNCCYNCSYCSTECQSKNWAIHRIYCRRPRAIKNSDEETAKKA</sequence>
<dbReference type="PANTHER" id="PTHR46379:SF1">
    <property type="entry name" value="ZINC FINGER MYND DOMAIN-CONTAINING PROTEIN 11"/>
    <property type="match status" value="1"/>
</dbReference>
<keyword evidence="2 4" id="KW-0863">Zinc-finger</keyword>